<feature type="non-terminal residue" evidence="2">
    <location>
        <position position="1"/>
    </location>
</feature>
<accession>A0A9X0C5C0</accession>
<organism evidence="2 3">
    <name type="scientific">Penicillium fimorum</name>
    <dbReference type="NCBI Taxonomy" id="1882269"/>
    <lineage>
        <taxon>Eukaryota</taxon>
        <taxon>Fungi</taxon>
        <taxon>Dikarya</taxon>
        <taxon>Ascomycota</taxon>
        <taxon>Pezizomycotina</taxon>
        <taxon>Eurotiomycetes</taxon>
        <taxon>Eurotiomycetidae</taxon>
        <taxon>Eurotiales</taxon>
        <taxon>Aspergillaceae</taxon>
        <taxon>Penicillium</taxon>
    </lineage>
</organism>
<gene>
    <name evidence="2" type="ORF">N7463_005678</name>
</gene>
<evidence type="ECO:0000256" key="1">
    <source>
        <dbReference type="SAM" id="MobiDB-lite"/>
    </source>
</evidence>
<protein>
    <submittedName>
        <fullName evidence="2">Uncharacterized protein</fullName>
    </submittedName>
</protein>
<dbReference type="OrthoDB" id="6513042at2759"/>
<dbReference type="Proteomes" id="UP001149954">
    <property type="component" value="Unassembled WGS sequence"/>
</dbReference>
<keyword evidence="3" id="KW-1185">Reference proteome</keyword>
<name>A0A9X0C5C0_9EURO</name>
<evidence type="ECO:0000313" key="3">
    <source>
        <dbReference type="Proteomes" id="UP001149954"/>
    </source>
</evidence>
<comment type="caution">
    <text evidence="2">The sequence shown here is derived from an EMBL/GenBank/DDBJ whole genome shotgun (WGS) entry which is preliminary data.</text>
</comment>
<dbReference type="EMBL" id="JAPWDS010000003">
    <property type="protein sequence ID" value="KAJ5502804.1"/>
    <property type="molecule type" value="Genomic_DNA"/>
</dbReference>
<feature type="compositionally biased region" description="Basic and acidic residues" evidence="1">
    <location>
        <begin position="1"/>
        <end position="21"/>
    </location>
</feature>
<evidence type="ECO:0000313" key="2">
    <source>
        <dbReference type="EMBL" id="KAJ5502804.1"/>
    </source>
</evidence>
<reference evidence="2" key="1">
    <citation type="submission" date="2022-12" db="EMBL/GenBank/DDBJ databases">
        <authorList>
            <person name="Petersen C."/>
        </authorList>
    </citation>
    <scope>NUCLEOTIDE SEQUENCE</scope>
    <source>
        <strain evidence="2">IBT 29495</strain>
    </source>
</reference>
<feature type="region of interest" description="Disordered" evidence="1">
    <location>
        <begin position="1"/>
        <end position="26"/>
    </location>
</feature>
<proteinExistence type="predicted"/>
<sequence>EALDQRDPGHGLDDDCHEDNISSRMTTGSDELSWYNASTKYLSATFKDKKARNMKLTKLPGANLKFSTGGGTEIPHFRLHIRAESVQKALVDFVLIWTAWDHDG</sequence>
<dbReference type="AlphaFoldDB" id="A0A9X0C5C0"/>
<reference evidence="2" key="2">
    <citation type="journal article" date="2023" name="IMA Fungus">
        <title>Comparative genomic study of the Penicillium genus elucidates a diverse pangenome and 15 lateral gene transfer events.</title>
        <authorList>
            <person name="Petersen C."/>
            <person name="Sorensen T."/>
            <person name="Nielsen M.R."/>
            <person name="Sondergaard T.E."/>
            <person name="Sorensen J.L."/>
            <person name="Fitzpatrick D.A."/>
            <person name="Frisvad J.C."/>
            <person name="Nielsen K.L."/>
        </authorList>
    </citation>
    <scope>NUCLEOTIDE SEQUENCE</scope>
    <source>
        <strain evidence="2">IBT 29495</strain>
    </source>
</reference>